<protein>
    <recommendedName>
        <fullName evidence="3">Tudor domain-containing protein</fullName>
    </recommendedName>
</protein>
<evidence type="ECO:0000259" key="3">
    <source>
        <dbReference type="PROSITE" id="PS50304"/>
    </source>
</evidence>
<dbReference type="Gene3D" id="2.30.30.140">
    <property type="match status" value="1"/>
</dbReference>
<feature type="compositionally biased region" description="Basic and acidic residues" evidence="2">
    <location>
        <begin position="432"/>
        <end position="446"/>
    </location>
</feature>
<dbReference type="OrthoDB" id="79171at2759"/>
<evidence type="ECO:0000313" key="4">
    <source>
        <dbReference type="EMBL" id="CDW83410.1"/>
    </source>
</evidence>
<reference evidence="4 5" key="1">
    <citation type="submission" date="2014-06" db="EMBL/GenBank/DDBJ databases">
        <authorList>
            <person name="Swart Estienne"/>
        </authorList>
    </citation>
    <scope>NUCLEOTIDE SEQUENCE [LARGE SCALE GENOMIC DNA]</scope>
    <source>
        <strain evidence="4 5">130c</strain>
    </source>
</reference>
<feature type="region of interest" description="Disordered" evidence="2">
    <location>
        <begin position="432"/>
        <end position="457"/>
    </location>
</feature>
<evidence type="ECO:0000256" key="1">
    <source>
        <dbReference type="SAM" id="Coils"/>
    </source>
</evidence>
<sequence length="457" mass="52892">MADHSNMNKFYSDNTLQQNQAPTIKKAFYDSDSDEDEAQQKKVVAQSRFQRAGEQQLSNNSNIINDNEELKEAPSSSYQIGKDPSRTNNQSGEQKNISEADRQKMTQLESTIAEYKVQLSKVERILKEEEEITNDPEKKEEVERLRDQLKDSMILQLNELKFLQNSQIPLQKKLHSDRVCEAYFSSEKTWYAALILDIFEDTQEAEIAWIGYKKQEKLHKKFLSVLTPPNPNDLFETAQCNAVFAQDGMWYPCTIEKIINDEQSSSDVSPELNAILQKYLVKFKHQQIKATVPLDYIRITRDQMVQNAQRRENMLNGDSDDQPVGDFAIPEHLRLKRGDTEKIKMQKKKKVKALKYTHKVKLQEVESKSRQSTWLDFTNKAQKQKAGHFALTKNAESIFKSPDTITGKVGVVGSGKQMTTYEAQKIKYSQKFKNEDLSTHEQREIESLQTIKRSRFN</sequence>
<dbReference type="EMBL" id="CCKQ01011832">
    <property type="protein sequence ID" value="CDW83410.1"/>
    <property type="molecule type" value="Genomic_DNA"/>
</dbReference>
<accession>A0A078AM12</accession>
<dbReference type="InterPro" id="IPR002999">
    <property type="entry name" value="Tudor"/>
</dbReference>
<keyword evidence="5" id="KW-1185">Reference proteome</keyword>
<dbReference type="SUPFAM" id="SSF63748">
    <property type="entry name" value="Tudor/PWWP/MBT"/>
    <property type="match status" value="1"/>
</dbReference>
<feature type="domain" description="Tudor" evidence="3">
    <location>
        <begin position="173"/>
        <end position="233"/>
    </location>
</feature>
<feature type="compositionally biased region" description="Polar residues" evidence="2">
    <location>
        <begin position="86"/>
        <end position="95"/>
    </location>
</feature>
<gene>
    <name evidence="4" type="primary">Contig9434.g10098</name>
    <name evidence="4" type="ORF">STYLEM_12456</name>
</gene>
<proteinExistence type="predicted"/>
<feature type="compositionally biased region" description="Low complexity" evidence="2">
    <location>
        <begin position="55"/>
        <end position="65"/>
    </location>
</feature>
<organism evidence="4 5">
    <name type="scientific">Stylonychia lemnae</name>
    <name type="common">Ciliate</name>
    <dbReference type="NCBI Taxonomy" id="5949"/>
    <lineage>
        <taxon>Eukaryota</taxon>
        <taxon>Sar</taxon>
        <taxon>Alveolata</taxon>
        <taxon>Ciliophora</taxon>
        <taxon>Intramacronucleata</taxon>
        <taxon>Spirotrichea</taxon>
        <taxon>Stichotrichia</taxon>
        <taxon>Sporadotrichida</taxon>
        <taxon>Oxytrichidae</taxon>
        <taxon>Stylonychinae</taxon>
        <taxon>Stylonychia</taxon>
    </lineage>
</organism>
<feature type="coiled-coil region" evidence="1">
    <location>
        <begin position="105"/>
        <end position="132"/>
    </location>
</feature>
<feature type="region of interest" description="Disordered" evidence="2">
    <location>
        <begin position="1"/>
        <end position="102"/>
    </location>
</feature>
<dbReference type="AlphaFoldDB" id="A0A078AM12"/>
<dbReference type="Proteomes" id="UP000039865">
    <property type="component" value="Unassembled WGS sequence"/>
</dbReference>
<evidence type="ECO:0000256" key="2">
    <source>
        <dbReference type="SAM" id="MobiDB-lite"/>
    </source>
</evidence>
<name>A0A078AM12_STYLE</name>
<keyword evidence="1" id="KW-0175">Coiled coil</keyword>
<dbReference type="InParanoid" id="A0A078AM12"/>
<dbReference type="OMA" id="IGRTCSF"/>
<dbReference type="PROSITE" id="PS50304">
    <property type="entry name" value="TUDOR"/>
    <property type="match status" value="1"/>
</dbReference>
<feature type="compositionally biased region" description="Polar residues" evidence="2">
    <location>
        <begin position="1"/>
        <end position="22"/>
    </location>
</feature>
<evidence type="ECO:0000313" key="5">
    <source>
        <dbReference type="Proteomes" id="UP000039865"/>
    </source>
</evidence>